<dbReference type="STRING" id="441959.B8M7B5"/>
<dbReference type="PhylomeDB" id="B8M7B5"/>
<gene>
    <name evidence="2" type="ORF">TSTA_035610</name>
</gene>
<evidence type="ECO:0000256" key="1">
    <source>
        <dbReference type="SAM" id="MobiDB-lite"/>
    </source>
</evidence>
<keyword evidence="3" id="KW-1185">Reference proteome</keyword>
<dbReference type="OMA" id="KREPMWL"/>
<reference evidence="3" key="1">
    <citation type="journal article" date="2015" name="Genome Announc.">
        <title>Genome sequence of the AIDS-associated pathogen Penicillium marneffei (ATCC18224) and its near taxonomic relative Talaromyces stipitatus (ATCC10500).</title>
        <authorList>
            <person name="Nierman W.C."/>
            <person name="Fedorova-Abrams N.D."/>
            <person name="Andrianopoulos A."/>
        </authorList>
    </citation>
    <scope>NUCLEOTIDE SEQUENCE [LARGE SCALE GENOMIC DNA]</scope>
    <source>
        <strain evidence="3">ATCC 10500 / CBS 375.48 / QM 6759 / NRRL 1006</strain>
    </source>
</reference>
<accession>B8M7B5</accession>
<evidence type="ECO:0000313" key="2">
    <source>
        <dbReference type="EMBL" id="EED20335.1"/>
    </source>
</evidence>
<name>B8M7B5_TALSN</name>
<dbReference type="EMBL" id="EQ962654">
    <property type="protein sequence ID" value="EED20335.1"/>
    <property type="molecule type" value="Genomic_DNA"/>
</dbReference>
<feature type="compositionally biased region" description="Basic and acidic residues" evidence="1">
    <location>
        <begin position="236"/>
        <end position="254"/>
    </location>
</feature>
<feature type="region of interest" description="Disordered" evidence="1">
    <location>
        <begin position="229"/>
        <end position="286"/>
    </location>
</feature>
<dbReference type="GeneID" id="8107511"/>
<dbReference type="OrthoDB" id="5428645at2759"/>
<dbReference type="InParanoid" id="B8M7B5"/>
<dbReference type="AlphaFoldDB" id="B8M7B5"/>
<dbReference type="Proteomes" id="UP000001745">
    <property type="component" value="Unassembled WGS sequence"/>
</dbReference>
<dbReference type="RefSeq" id="XP_002480769.1">
    <property type="nucleotide sequence ID" value="XM_002480724.1"/>
</dbReference>
<protein>
    <submittedName>
        <fullName evidence="2">Uncharacterized protein</fullName>
    </submittedName>
</protein>
<dbReference type="HOGENOM" id="CLU_973782_0_0_1"/>
<dbReference type="VEuPathDB" id="FungiDB:TSTA_035610"/>
<proteinExistence type="predicted"/>
<sequence>MFALFYYPEGRVAPSTTLPLWRVRVGADDPRTSVVRVAVRVVRVTRGSWRALAQEEIELGTPYRLKREPMWLKRAKTIQASNQRFATFVITVGSLEEARTLINKGIKFGGRHHRVAPYWESNPESICPRCCGIGHSGFMACGGRPPRCAICAGDHEAIEHSCTVVDCRVGPAKPCQHTVIKCVNCEGAREATSAKCPRAREARQRAVRRMRERSLQDLIPSDEIFAIVPPRPVLTSEERSEQPPEEETLTRENEGDLLPVMQLEADIHESELEPTPATEAPQSEEL</sequence>
<organism evidence="2 3">
    <name type="scientific">Talaromyces stipitatus (strain ATCC 10500 / CBS 375.48 / QM 6759 / NRRL 1006)</name>
    <name type="common">Penicillium stipitatum</name>
    <dbReference type="NCBI Taxonomy" id="441959"/>
    <lineage>
        <taxon>Eukaryota</taxon>
        <taxon>Fungi</taxon>
        <taxon>Dikarya</taxon>
        <taxon>Ascomycota</taxon>
        <taxon>Pezizomycotina</taxon>
        <taxon>Eurotiomycetes</taxon>
        <taxon>Eurotiomycetidae</taxon>
        <taxon>Eurotiales</taxon>
        <taxon>Trichocomaceae</taxon>
        <taxon>Talaromyces</taxon>
        <taxon>Talaromyces sect. Talaromyces</taxon>
    </lineage>
</organism>
<evidence type="ECO:0000313" key="3">
    <source>
        <dbReference type="Proteomes" id="UP000001745"/>
    </source>
</evidence>